<evidence type="ECO:0000256" key="2">
    <source>
        <dbReference type="ARBA" id="ARBA00023315"/>
    </source>
</evidence>
<dbReference type="Pfam" id="PF13420">
    <property type="entry name" value="Acetyltransf_4"/>
    <property type="match status" value="1"/>
</dbReference>
<dbReference type="SUPFAM" id="SSF55729">
    <property type="entry name" value="Acyl-CoA N-acyltransferases (Nat)"/>
    <property type="match status" value="1"/>
</dbReference>
<evidence type="ECO:0000313" key="4">
    <source>
        <dbReference type="EMBL" id="SMP01633.1"/>
    </source>
</evidence>
<dbReference type="PANTHER" id="PTHR43420:SF47">
    <property type="entry name" value="N-ACETYLTRANSFERASE DOMAIN-CONTAINING PROTEIN"/>
    <property type="match status" value="1"/>
</dbReference>
<protein>
    <submittedName>
        <fullName evidence="4">Acetyltransferase (GNAT) family protein</fullName>
    </submittedName>
</protein>
<accession>A0ABY1N759</accession>
<dbReference type="EMBL" id="FXTT01000001">
    <property type="protein sequence ID" value="SMP01633.1"/>
    <property type="molecule type" value="Genomic_DNA"/>
</dbReference>
<name>A0ABY1N759_9HYPH</name>
<feature type="domain" description="N-acetyltransferase" evidence="3">
    <location>
        <begin position="3"/>
        <end position="165"/>
    </location>
</feature>
<evidence type="ECO:0000256" key="1">
    <source>
        <dbReference type="ARBA" id="ARBA00022679"/>
    </source>
</evidence>
<evidence type="ECO:0000313" key="5">
    <source>
        <dbReference type="Proteomes" id="UP001157914"/>
    </source>
</evidence>
<organism evidence="4 5">
    <name type="scientific">Roseibium denhamense</name>
    <dbReference type="NCBI Taxonomy" id="76305"/>
    <lineage>
        <taxon>Bacteria</taxon>
        <taxon>Pseudomonadati</taxon>
        <taxon>Pseudomonadota</taxon>
        <taxon>Alphaproteobacteria</taxon>
        <taxon>Hyphomicrobiales</taxon>
        <taxon>Stappiaceae</taxon>
        <taxon>Roseibium</taxon>
    </lineage>
</organism>
<dbReference type="InterPro" id="IPR016181">
    <property type="entry name" value="Acyl_CoA_acyltransferase"/>
</dbReference>
<proteinExistence type="predicted"/>
<dbReference type="InterPro" id="IPR050680">
    <property type="entry name" value="YpeA/RimI_acetyltransf"/>
</dbReference>
<dbReference type="RefSeq" id="WP_155191239.1">
    <property type="nucleotide sequence ID" value="NZ_BAAAEA010000001.1"/>
</dbReference>
<sequence>MEVYVRRLSEADVEIFRTLRLEALQNHPEAFGMGYDEAAQLPSSYFEEKLQTNLIVGGGLETEDFTAIAGLAASGQEKVKHKAIIWGVYARPEVRGKGVTRSLLKVMIDAVQDKVEQIQITVGSENEPAKKLYQSLGFEQYGLERRALKIDGQYVDEILMALDLTKPQQASES</sequence>
<dbReference type="InterPro" id="IPR000182">
    <property type="entry name" value="GNAT_dom"/>
</dbReference>
<dbReference type="PROSITE" id="PS51186">
    <property type="entry name" value="GNAT"/>
    <property type="match status" value="1"/>
</dbReference>
<keyword evidence="1" id="KW-0808">Transferase</keyword>
<dbReference type="Gene3D" id="3.40.630.30">
    <property type="match status" value="1"/>
</dbReference>
<dbReference type="Proteomes" id="UP001157914">
    <property type="component" value="Unassembled WGS sequence"/>
</dbReference>
<keyword evidence="5" id="KW-1185">Reference proteome</keyword>
<keyword evidence="2" id="KW-0012">Acyltransferase</keyword>
<gene>
    <name evidence="4" type="ORF">SAMN06265374_0379</name>
</gene>
<dbReference type="PANTHER" id="PTHR43420">
    <property type="entry name" value="ACETYLTRANSFERASE"/>
    <property type="match status" value="1"/>
</dbReference>
<reference evidence="4 5" key="1">
    <citation type="submission" date="2017-05" db="EMBL/GenBank/DDBJ databases">
        <authorList>
            <person name="Varghese N."/>
            <person name="Submissions S."/>
        </authorList>
    </citation>
    <scope>NUCLEOTIDE SEQUENCE [LARGE SCALE GENOMIC DNA]</scope>
    <source>
        <strain evidence="4 5">DSM 15949</strain>
    </source>
</reference>
<evidence type="ECO:0000259" key="3">
    <source>
        <dbReference type="PROSITE" id="PS51186"/>
    </source>
</evidence>
<comment type="caution">
    <text evidence="4">The sequence shown here is derived from an EMBL/GenBank/DDBJ whole genome shotgun (WGS) entry which is preliminary data.</text>
</comment>